<gene>
    <name evidence="2" type="ORF">CHRIB12_LOCUS14024</name>
</gene>
<organism evidence="2 3">
    <name type="scientific">Rhizophagus irregularis</name>
    <dbReference type="NCBI Taxonomy" id="588596"/>
    <lineage>
        <taxon>Eukaryota</taxon>
        <taxon>Fungi</taxon>
        <taxon>Fungi incertae sedis</taxon>
        <taxon>Mucoromycota</taxon>
        <taxon>Glomeromycotina</taxon>
        <taxon>Glomeromycetes</taxon>
        <taxon>Glomerales</taxon>
        <taxon>Glomeraceae</taxon>
        <taxon>Rhizophagus</taxon>
    </lineage>
</organism>
<keyword evidence="1" id="KW-0472">Membrane</keyword>
<dbReference type="Pfam" id="PF10251">
    <property type="entry name" value="PEN-2"/>
    <property type="match status" value="1"/>
</dbReference>
<keyword evidence="1" id="KW-0812">Transmembrane</keyword>
<dbReference type="OrthoDB" id="524898at2759"/>
<dbReference type="InterPro" id="IPR019379">
    <property type="entry name" value="Gamma_Secretase_Asp_P_PEN2"/>
</dbReference>
<accession>A0A915ZG87</accession>
<dbReference type="VEuPathDB" id="FungiDB:RhiirFUN_014904"/>
<evidence type="ECO:0000256" key="1">
    <source>
        <dbReference type="SAM" id="Phobius"/>
    </source>
</evidence>
<dbReference type="EMBL" id="CAGKOT010000032">
    <property type="protein sequence ID" value="CAB5373487.1"/>
    <property type="molecule type" value="Genomic_DNA"/>
</dbReference>
<reference evidence="2" key="1">
    <citation type="submission" date="2020-05" db="EMBL/GenBank/DDBJ databases">
        <authorList>
            <person name="Rincon C."/>
            <person name="Sanders R I."/>
            <person name="Robbins C."/>
            <person name="Chaturvedi A."/>
        </authorList>
    </citation>
    <scope>NUCLEOTIDE SEQUENCE</scope>
    <source>
        <strain evidence="2">CHB12</strain>
    </source>
</reference>
<name>A0A915ZG87_9GLOM</name>
<evidence type="ECO:0000313" key="2">
    <source>
        <dbReference type="EMBL" id="CAB5373487.1"/>
    </source>
</evidence>
<dbReference type="AlphaFoldDB" id="A0A915ZG87"/>
<comment type="caution">
    <text evidence="2">The sequence shown here is derived from an EMBL/GenBank/DDBJ whole genome shotgun (WGS) entry which is preliminary data.</text>
</comment>
<keyword evidence="1" id="KW-1133">Transmembrane helix</keyword>
<feature type="transmembrane region" description="Helical" evidence="1">
    <location>
        <begin position="25"/>
        <end position="46"/>
    </location>
</feature>
<sequence length="70" mass="8176">MPPNPSKIPPSEILSLYIGKEIKKYLYFSMAGALFWLIVLSTWYSIFVNQRITWGEFADKIIVLPIREIK</sequence>
<protein>
    <submittedName>
        <fullName evidence="2">Uncharacterized protein</fullName>
    </submittedName>
</protein>
<evidence type="ECO:0000313" key="3">
    <source>
        <dbReference type="Proteomes" id="UP000684084"/>
    </source>
</evidence>
<dbReference type="Proteomes" id="UP000684084">
    <property type="component" value="Unassembled WGS sequence"/>
</dbReference>
<proteinExistence type="predicted"/>